<sequence length="268" mass="28067">MISWEFILLYIAAGSVAGFLAGLLGVGGGVVIIPILMFIFAAQHFPADHMIHIAVGTSLASIMFTSVSSLRVHHEHGAVNWRIVKRITPGILLGTLIGTFIAAKLPAGLLKGFFIVFLFYVATQLLLNIRPKPARQLPGTGGMVAAGGVIGFVSSFVGIGGGAMSVPFMTWSNVKMHNAIGTSAAIGFPIAAAGTMGYVLNGWSTRNLPDWCFGFVHLPSLAGLVVASVLFAPLGARAAHKLPVATLKKIFAALLYVIGTKMLLGAMQ</sequence>
<keyword evidence="4 5" id="KW-0472">Membrane</keyword>
<reference evidence="6" key="1">
    <citation type="submission" date="2016-10" db="EMBL/GenBank/DDBJ databases">
        <title>Sequence of Gallionella enrichment culture.</title>
        <authorList>
            <person name="Poehlein A."/>
            <person name="Muehling M."/>
            <person name="Daniel R."/>
        </authorList>
    </citation>
    <scope>NUCLEOTIDE SEQUENCE</scope>
</reference>
<dbReference type="PANTHER" id="PTHR43483:SF3">
    <property type="entry name" value="MEMBRANE TRANSPORTER PROTEIN HI_0806-RELATED"/>
    <property type="match status" value="1"/>
</dbReference>
<evidence type="ECO:0000256" key="5">
    <source>
        <dbReference type="SAM" id="Phobius"/>
    </source>
</evidence>
<feature type="transmembrane region" description="Helical" evidence="5">
    <location>
        <begin position="141"/>
        <end position="159"/>
    </location>
</feature>
<feature type="transmembrane region" description="Helical" evidence="5">
    <location>
        <begin position="7"/>
        <end position="39"/>
    </location>
</feature>
<feature type="transmembrane region" description="Helical" evidence="5">
    <location>
        <begin position="246"/>
        <end position="264"/>
    </location>
</feature>
<evidence type="ECO:0000256" key="3">
    <source>
        <dbReference type="ARBA" id="ARBA00022989"/>
    </source>
</evidence>
<dbReference type="Pfam" id="PF01925">
    <property type="entry name" value="TauE"/>
    <property type="match status" value="1"/>
</dbReference>
<accession>A0A1J5SJ57</accession>
<proteinExistence type="predicted"/>
<comment type="subcellular location">
    <subcellularLocation>
        <location evidence="1">Membrane</location>
        <topology evidence="1">Multi-pass membrane protein</topology>
    </subcellularLocation>
</comment>
<keyword evidence="3 5" id="KW-1133">Transmembrane helix</keyword>
<dbReference type="GO" id="GO:0016020">
    <property type="term" value="C:membrane"/>
    <property type="evidence" value="ECO:0007669"/>
    <property type="project" value="UniProtKB-SubCell"/>
</dbReference>
<feature type="transmembrane region" description="Helical" evidence="5">
    <location>
        <begin position="212"/>
        <end position="234"/>
    </location>
</feature>
<feature type="transmembrane region" description="Helical" evidence="5">
    <location>
        <begin position="51"/>
        <end position="71"/>
    </location>
</feature>
<feature type="transmembrane region" description="Helical" evidence="5">
    <location>
        <begin position="83"/>
        <end position="103"/>
    </location>
</feature>
<organism evidence="6">
    <name type="scientific">mine drainage metagenome</name>
    <dbReference type="NCBI Taxonomy" id="410659"/>
    <lineage>
        <taxon>unclassified sequences</taxon>
        <taxon>metagenomes</taxon>
        <taxon>ecological metagenomes</taxon>
    </lineage>
</organism>
<name>A0A1J5SJ57_9ZZZZ</name>
<dbReference type="EMBL" id="MLJW01000059">
    <property type="protein sequence ID" value="OIR04173.1"/>
    <property type="molecule type" value="Genomic_DNA"/>
</dbReference>
<evidence type="ECO:0000256" key="2">
    <source>
        <dbReference type="ARBA" id="ARBA00022692"/>
    </source>
</evidence>
<keyword evidence="2 5" id="KW-0812">Transmembrane</keyword>
<protein>
    <submittedName>
        <fullName evidence="6">Sulfite exporter TauE/SafE</fullName>
    </submittedName>
</protein>
<dbReference type="InterPro" id="IPR002781">
    <property type="entry name" value="TM_pro_TauE-like"/>
</dbReference>
<evidence type="ECO:0000256" key="1">
    <source>
        <dbReference type="ARBA" id="ARBA00004141"/>
    </source>
</evidence>
<evidence type="ECO:0000313" key="6">
    <source>
        <dbReference type="EMBL" id="OIR04173.1"/>
    </source>
</evidence>
<dbReference type="PANTHER" id="PTHR43483">
    <property type="entry name" value="MEMBRANE TRANSPORTER PROTEIN HI_0806-RELATED"/>
    <property type="match status" value="1"/>
</dbReference>
<evidence type="ECO:0000256" key="4">
    <source>
        <dbReference type="ARBA" id="ARBA00023136"/>
    </source>
</evidence>
<feature type="transmembrane region" description="Helical" evidence="5">
    <location>
        <begin position="109"/>
        <end position="129"/>
    </location>
</feature>
<gene>
    <name evidence="6" type="ORF">GALL_136550</name>
</gene>
<feature type="transmembrane region" description="Helical" evidence="5">
    <location>
        <begin position="179"/>
        <end position="200"/>
    </location>
</feature>
<dbReference type="AlphaFoldDB" id="A0A1J5SJ57"/>
<comment type="caution">
    <text evidence="6">The sequence shown here is derived from an EMBL/GenBank/DDBJ whole genome shotgun (WGS) entry which is preliminary data.</text>
</comment>